<organism evidence="2 3">
    <name type="scientific">Ensete ventricosum</name>
    <name type="common">Abyssinian banana</name>
    <name type="synonym">Musa ensete</name>
    <dbReference type="NCBI Taxonomy" id="4639"/>
    <lineage>
        <taxon>Eukaryota</taxon>
        <taxon>Viridiplantae</taxon>
        <taxon>Streptophyta</taxon>
        <taxon>Embryophyta</taxon>
        <taxon>Tracheophyta</taxon>
        <taxon>Spermatophyta</taxon>
        <taxon>Magnoliopsida</taxon>
        <taxon>Liliopsida</taxon>
        <taxon>Zingiberales</taxon>
        <taxon>Musaceae</taxon>
        <taxon>Ensete</taxon>
    </lineage>
</organism>
<feature type="region of interest" description="Disordered" evidence="1">
    <location>
        <begin position="40"/>
        <end position="59"/>
    </location>
</feature>
<protein>
    <submittedName>
        <fullName evidence="2">Uncharacterized protein</fullName>
    </submittedName>
</protein>
<accession>A0A426X347</accession>
<evidence type="ECO:0000313" key="2">
    <source>
        <dbReference type="EMBL" id="RRT33907.1"/>
    </source>
</evidence>
<feature type="non-terminal residue" evidence="2">
    <location>
        <position position="1"/>
    </location>
</feature>
<comment type="caution">
    <text evidence="2">The sequence shown here is derived from an EMBL/GenBank/DDBJ whole genome shotgun (WGS) entry which is preliminary data.</text>
</comment>
<proteinExistence type="predicted"/>
<feature type="compositionally biased region" description="Gly residues" evidence="1">
    <location>
        <begin position="113"/>
        <end position="125"/>
    </location>
</feature>
<evidence type="ECO:0000313" key="3">
    <source>
        <dbReference type="Proteomes" id="UP000287651"/>
    </source>
</evidence>
<dbReference type="EMBL" id="AMZH03027962">
    <property type="protein sequence ID" value="RRT33907.1"/>
    <property type="molecule type" value="Genomic_DNA"/>
</dbReference>
<reference evidence="2 3" key="1">
    <citation type="journal article" date="2014" name="Agronomy (Basel)">
        <title>A Draft Genome Sequence for Ensete ventricosum, the Drought-Tolerant Tree Against Hunger.</title>
        <authorList>
            <person name="Harrison J."/>
            <person name="Moore K.A."/>
            <person name="Paszkiewicz K."/>
            <person name="Jones T."/>
            <person name="Grant M."/>
            <person name="Ambacheew D."/>
            <person name="Muzemil S."/>
            <person name="Studholme D.J."/>
        </authorList>
    </citation>
    <scope>NUCLEOTIDE SEQUENCE [LARGE SCALE GENOMIC DNA]</scope>
</reference>
<name>A0A426X347_ENSVE</name>
<sequence length="125" mass="13395">WRSFAIEIHRVNTAREEDAGPSSSSPSRYLKIGIYDLPSEGSEERRATAKPSIGAAASDQSYQQGQLLARKGGTCGHCARRSYHMRAAALVARTVDHRQDGHLRPAAPSLPRGDGGGQLEGGKRG</sequence>
<dbReference type="Proteomes" id="UP000287651">
    <property type="component" value="Unassembled WGS sequence"/>
</dbReference>
<gene>
    <name evidence="2" type="ORF">B296_00056601</name>
</gene>
<dbReference type="AlphaFoldDB" id="A0A426X347"/>
<evidence type="ECO:0000256" key="1">
    <source>
        <dbReference type="SAM" id="MobiDB-lite"/>
    </source>
</evidence>
<feature type="region of interest" description="Disordered" evidence="1">
    <location>
        <begin position="96"/>
        <end position="125"/>
    </location>
</feature>